<accession>A0A4Y2U218</accession>
<dbReference type="EMBL" id="BGPR01032857">
    <property type="protein sequence ID" value="GBO06563.1"/>
    <property type="molecule type" value="Genomic_DNA"/>
</dbReference>
<sequence>MEDEWQLFLPESSLPESFWLSVWRWPYLFGYLPPMRRCDSDGQAIYKFGEQLRKHHQEKGCIYLDSCGFSLRKEGGLLKVLFADKYLIQIYDKLDVMTGYSVDLGTNALFT</sequence>
<name>A0A4Y2U218_ARAVE</name>
<protein>
    <submittedName>
        <fullName evidence="1">Uncharacterized protein</fullName>
    </submittedName>
</protein>
<proteinExistence type="predicted"/>
<dbReference type="Proteomes" id="UP000499080">
    <property type="component" value="Unassembled WGS sequence"/>
</dbReference>
<dbReference type="AlphaFoldDB" id="A0A4Y2U218"/>
<gene>
    <name evidence="1" type="ORF">AVEN_208808_1</name>
</gene>
<organism evidence="1 2">
    <name type="scientific">Araneus ventricosus</name>
    <name type="common">Orbweaver spider</name>
    <name type="synonym">Epeira ventricosa</name>
    <dbReference type="NCBI Taxonomy" id="182803"/>
    <lineage>
        <taxon>Eukaryota</taxon>
        <taxon>Metazoa</taxon>
        <taxon>Ecdysozoa</taxon>
        <taxon>Arthropoda</taxon>
        <taxon>Chelicerata</taxon>
        <taxon>Arachnida</taxon>
        <taxon>Araneae</taxon>
        <taxon>Araneomorphae</taxon>
        <taxon>Entelegynae</taxon>
        <taxon>Araneoidea</taxon>
        <taxon>Araneidae</taxon>
        <taxon>Araneus</taxon>
    </lineage>
</organism>
<reference evidence="1 2" key="1">
    <citation type="journal article" date="2019" name="Sci. Rep.">
        <title>Orb-weaving spider Araneus ventricosus genome elucidates the spidroin gene catalogue.</title>
        <authorList>
            <person name="Kono N."/>
            <person name="Nakamura H."/>
            <person name="Ohtoshi R."/>
            <person name="Moran D.A.P."/>
            <person name="Shinohara A."/>
            <person name="Yoshida Y."/>
            <person name="Fujiwara M."/>
            <person name="Mori M."/>
            <person name="Tomita M."/>
            <person name="Arakawa K."/>
        </authorList>
    </citation>
    <scope>NUCLEOTIDE SEQUENCE [LARGE SCALE GENOMIC DNA]</scope>
</reference>
<evidence type="ECO:0000313" key="2">
    <source>
        <dbReference type="Proteomes" id="UP000499080"/>
    </source>
</evidence>
<keyword evidence="2" id="KW-1185">Reference proteome</keyword>
<evidence type="ECO:0000313" key="1">
    <source>
        <dbReference type="EMBL" id="GBO06563.1"/>
    </source>
</evidence>
<comment type="caution">
    <text evidence="1">The sequence shown here is derived from an EMBL/GenBank/DDBJ whole genome shotgun (WGS) entry which is preliminary data.</text>
</comment>